<dbReference type="KEGG" id="dti:Desti_3391"/>
<evidence type="ECO:0000256" key="1">
    <source>
        <dbReference type="SAM" id="MobiDB-lite"/>
    </source>
</evidence>
<dbReference type="HOGENOM" id="CLU_715210_0_0_7"/>
<dbReference type="STRING" id="706587.Desti_3391"/>
<protein>
    <submittedName>
        <fullName evidence="2">Uncharacterized protein</fullName>
    </submittedName>
</protein>
<organism evidence="2 3">
    <name type="scientific">Desulfomonile tiedjei (strain ATCC 49306 / DSM 6799 / DCB-1)</name>
    <dbReference type="NCBI Taxonomy" id="706587"/>
    <lineage>
        <taxon>Bacteria</taxon>
        <taxon>Pseudomonadati</taxon>
        <taxon>Thermodesulfobacteriota</taxon>
        <taxon>Desulfomonilia</taxon>
        <taxon>Desulfomonilales</taxon>
        <taxon>Desulfomonilaceae</taxon>
        <taxon>Desulfomonile</taxon>
    </lineage>
</organism>
<evidence type="ECO:0000313" key="3">
    <source>
        <dbReference type="Proteomes" id="UP000006055"/>
    </source>
</evidence>
<name>I4C905_DESTA</name>
<dbReference type="RefSeq" id="WP_014811180.1">
    <property type="nucleotide sequence ID" value="NC_018025.1"/>
</dbReference>
<feature type="region of interest" description="Disordered" evidence="1">
    <location>
        <begin position="351"/>
        <end position="386"/>
    </location>
</feature>
<gene>
    <name evidence="2" type="ordered locus">Desti_3391</name>
</gene>
<sequence>MARLFENNVTKAGRQTTTDLTDHVAQVWNETLKTHGPDCIEAAQEGLILASFYCVVGEHKRADPLIRNYIYVAEERYGLHSDEVLCGLILLSNNCMGWGRPEESRFALERVKSVRERCSFSRDSILEGLQDLAGIYHGAEEPANKQRGFILSLLALSWCVRYPNDPDYLGITGVKVAGLHNIYTRHVPQLEAIFQSYGFVNDYWQWLIRHCNNNLNDLVGLVSILLDKQLLPAEGRPSLTTAMREEALAALVQEFPIHKDTGFKRRILKSGGNPLELKFVCPLCGSQDLRTKFPEPLYQISTLDAVKKDPGANGDPWYIDEREPSEYEGVGHTDEWEFWCDKCGLAPYLEQNHEEESQEESLARWLLDNCPQDEDLPSTENKPSAE</sequence>
<evidence type="ECO:0000313" key="2">
    <source>
        <dbReference type="EMBL" id="AFM26046.1"/>
    </source>
</evidence>
<accession>I4C905</accession>
<keyword evidence="3" id="KW-1185">Reference proteome</keyword>
<dbReference type="OrthoDB" id="5007705at2"/>
<dbReference type="EMBL" id="CP003360">
    <property type="protein sequence ID" value="AFM26046.1"/>
    <property type="molecule type" value="Genomic_DNA"/>
</dbReference>
<dbReference type="Proteomes" id="UP000006055">
    <property type="component" value="Chromosome"/>
</dbReference>
<reference evidence="3" key="1">
    <citation type="submission" date="2012-06" db="EMBL/GenBank/DDBJ databases">
        <title>Complete sequence of chromosome of Desulfomonile tiedjei DSM 6799.</title>
        <authorList>
            <person name="Lucas S."/>
            <person name="Copeland A."/>
            <person name="Lapidus A."/>
            <person name="Glavina del Rio T."/>
            <person name="Dalin E."/>
            <person name="Tice H."/>
            <person name="Bruce D."/>
            <person name="Goodwin L."/>
            <person name="Pitluck S."/>
            <person name="Peters L."/>
            <person name="Ovchinnikova G."/>
            <person name="Zeytun A."/>
            <person name="Lu M."/>
            <person name="Kyrpides N."/>
            <person name="Mavromatis K."/>
            <person name="Ivanova N."/>
            <person name="Brettin T."/>
            <person name="Detter J.C."/>
            <person name="Han C."/>
            <person name="Larimer F."/>
            <person name="Land M."/>
            <person name="Hauser L."/>
            <person name="Markowitz V."/>
            <person name="Cheng J.-F."/>
            <person name="Hugenholtz P."/>
            <person name="Woyke T."/>
            <person name="Wu D."/>
            <person name="Spring S."/>
            <person name="Schroeder M."/>
            <person name="Brambilla E."/>
            <person name="Klenk H.-P."/>
            <person name="Eisen J.A."/>
        </authorList>
    </citation>
    <scope>NUCLEOTIDE SEQUENCE [LARGE SCALE GENOMIC DNA]</scope>
    <source>
        <strain evidence="3">ATCC 49306 / DSM 6799 / DCB-1</strain>
    </source>
</reference>
<proteinExistence type="predicted"/>
<dbReference type="AlphaFoldDB" id="I4C905"/>